<keyword evidence="1" id="KW-1185">Reference proteome</keyword>
<accession>A0A1I7WAB2</accession>
<reference evidence="2" key="1">
    <citation type="submission" date="2016-11" db="UniProtKB">
        <authorList>
            <consortium name="WormBaseParasite"/>
        </authorList>
    </citation>
    <scope>IDENTIFICATION</scope>
</reference>
<organism evidence="1 2">
    <name type="scientific">Heterorhabditis bacteriophora</name>
    <name type="common">Entomopathogenic nematode worm</name>
    <dbReference type="NCBI Taxonomy" id="37862"/>
    <lineage>
        <taxon>Eukaryota</taxon>
        <taxon>Metazoa</taxon>
        <taxon>Ecdysozoa</taxon>
        <taxon>Nematoda</taxon>
        <taxon>Chromadorea</taxon>
        <taxon>Rhabditida</taxon>
        <taxon>Rhabditina</taxon>
        <taxon>Rhabditomorpha</taxon>
        <taxon>Strongyloidea</taxon>
        <taxon>Heterorhabditidae</taxon>
        <taxon>Heterorhabditis</taxon>
    </lineage>
</organism>
<dbReference type="AlphaFoldDB" id="A0A1I7WAB2"/>
<dbReference type="Proteomes" id="UP000095283">
    <property type="component" value="Unplaced"/>
</dbReference>
<evidence type="ECO:0000313" key="2">
    <source>
        <dbReference type="WBParaSite" id="Hba_01616"/>
    </source>
</evidence>
<name>A0A1I7WAB2_HETBA</name>
<sequence>MSVFSFHIRNNISIMASRFEGSSEISTAILNNIINIGNNLKFKIKVYI</sequence>
<evidence type="ECO:0000313" key="1">
    <source>
        <dbReference type="Proteomes" id="UP000095283"/>
    </source>
</evidence>
<protein>
    <submittedName>
        <fullName evidence="2">Uncharacterized protein</fullName>
    </submittedName>
</protein>
<dbReference type="WBParaSite" id="Hba_01616">
    <property type="protein sequence ID" value="Hba_01616"/>
    <property type="gene ID" value="Hba_01616"/>
</dbReference>
<proteinExistence type="predicted"/>